<dbReference type="InterPro" id="IPR036249">
    <property type="entry name" value="Thioredoxin-like_sf"/>
</dbReference>
<dbReference type="InterPro" id="IPR012336">
    <property type="entry name" value="Thioredoxin-like_fold"/>
</dbReference>
<proteinExistence type="predicted"/>
<dbReference type="Proteomes" id="UP000243180">
    <property type="component" value="Chromosome"/>
</dbReference>
<accession>A0A1B4XE69</accession>
<dbReference type="InterPro" id="IPR013766">
    <property type="entry name" value="Thioredoxin_domain"/>
</dbReference>
<dbReference type="InParanoid" id="A0A1B4XE69"/>
<protein>
    <submittedName>
        <fullName evidence="2">Thioredoxin</fullName>
    </submittedName>
</protein>
<dbReference type="PROSITE" id="PS51352">
    <property type="entry name" value="THIOREDOXIN_2"/>
    <property type="match status" value="1"/>
</dbReference>
<dbReference type="EMBL" id="AP014879">
    <property type="protein sequence ID" value="BAV33107.1"/>
    <property type="molecule type" value="Genomic_DNA"/>
</dbReference>
<feature type="domain" description="Thioredoxin" evidence="1">
    <location>
        <begin position="21"/>
        <end position="167"/>
    </location>
</feature>
<evidence type="ECO:0000259" key="1">
    <source>
        <dbReference type="PROSITE" id="PS51352"/>
    </source>
</evidence>
<dbReference type="RefSeq" id="WP_172425912.1">
    <property type="nucleotide sequence ID" value="NZ_AP014879.1"/>
</dbReference>
<name>A0A1B4XE69_9GAMM</name>
<gene>
    <name evidence="2" type="ORF">SCL_0787</name>
</gene>
<reference evidence="2 3" key="1">
    <citation type="submission" date="2015-05" db="EMBL/GenBank/DDBJ databases">
        <title>Complete genome sequence of a sulfur-oxidizing gammaproteobacterium strain HA5.</title>
        <authorList>
            <person name="Miura A."/>
            <person name="Kojima H."/>
            <person name="Fukui M."/>
        </authorList>
    </citation>
    <scope>NUCLEOTIDE SEQUENCE [LARGE SCALE GENOMIC DNA]</scope>
    <source>
        <strain evidence="2 3">HA5</strain>
    </source>
</reference>
<dbReference type="SUPFAM" id="SSF52833">
    <property type="entry name" value="Thioredoxin-like"/>
    <property type="match status" value="2"/>
</dbReference>
<dbReference type="Gene3D" id="3.40.30.10">
    <property type="entry name" value="Glutaredoxin"/>
    <property type="match status" value="2"/>
</dbReference>
<dbReference type="Pfam" id="PF13098">
    <property type="entry name" value="Thioredoxin_2"/>
    <property type="match status" value="2"/>
</dbReference>
<dbReference type="CDD" id="cd02951">
    <property type="entry name" value="SoxW"/>
    <property type="match status" value="1"/>
</dbReference>
<sequence length="344" mass="38775">MSHGFRSLALLGAGILLGLVPVLLPAAEKAELRGVGQFEIPVWFKKSFLDLPHDVAEATRNGKRLMLYFGQDGCPYCAELFNKNFSQAHIVEYTRRHFDAIDLNLWGDRAVTDFSGNVMPEKEFAAKLKVWFTPTLLFFNEKGEQVLRINGYYPPHQFLAALRYVAEKQEGRLSFREYLAQQAPAPAKGSLQPQPFFAKPPHDLGKIPAGKPVAVFFEQKDCAGCDRMHAEMAGNAATLELLKRFHVIQLDRWGTTPLVTPAGKKISARLWADELGIAYVPTAVLYDAGREVIRIEAFMKGFHVQSVLDYVASGAYKKQPELQRFIRERADHLREQGVVVDIWE</sequence>
<dbReference type="InterPro" id="IPR041737">
    <property type="entry name" value="SoxW"/>
</dbReference>
<keyword evidence="3" id="KW-1185">Reference proteome</keyword>
<evidence type="ECO:0000313" key="3">
    <source>
        <dbReference type="Proteomes" id="UP000243180"/>
    </source>
</evidence>
<evidence type="ECO:0000313" key="2">
    <source>
        <dbReference type="EMBL" id="BAV33107.1"/>
    </source>
</evidence>
<organism evidence="2 3">
    <name type="scientific">Sulfuricaulis limicola</name>
    <dbReference type="NCBI Taxonomy" id="1620215"/>
    <lineage>
        <taxon>Bacteria</taxon>
        <taxon>Pseudomonadati</taxon>
        <taxon>Pseudomonadota</taxon>
        <taxon>Gammaproteobacteria</taxon>
        <taxon>Acidiferrobacterales</taxon>
        <taxon>Acidiferrobacteraceae</taxon>
        <taxon>Sulfuricaulis</taxon>
    </lineage>
</organism>
<dbReference type="AlphaFoldDB" id="A0A1B4XE69"/>
<dbReference type="KEGG" id="slim:SCL_0787"/>